<reference evidence="2 3" key="1">
    <citation type="submission" date="2006-10" db="EMBL/GenBank/DDBJ databases">
        <authorList>
            <person name="Fleischmann R.D."/>
            <person name="Dodson R.J."/>
            <person name="Haft D.H."/>
            <person name="Merkel J.S."/>
            <person name="Nelson W.C."/>
            <person name="Fraser C.M."/>
        </authorList>
    </citation>
    <scope>NUCLEOTIDE SEQUENCE [LARGE SCALE GENOMIC DNA]</scope>
    <source>
        <strain evidence="2 3">104</strain>
    </source>
</reference>
<evidence type="ECO:0000256" key="1">
    <source>
        <dbReference type="SAM" id="MobiDB-lite"/>
    </source>
</evidence>
<name>A0A0H2ZQR2_MYCA1</name>
<dbReference type="HOGENOM" id="CLU_126518_0_0_11"/>
<sequence length="186" mass="19359">MNTGPVANPSDAFTVVPVVDYEPQTQDVPRALAQCRPSARAPLRRGGGHASPRACGGPPGRAAAPQAGAVMSAQLREAAVFADAALRRVLEVIDRRRPAAQLNPLLAPSLVDSVVAVGRSLTGPEPGAAVLRRMRLQPAGHGDPQTAAEVFGCYSRGNRMHAIACRVEQVPGAGGTRWMVVALHIG</sequence>
<dbReference type="KEGG" id="mav:MAV_4197"/>
<evidence type="ECO:0000313" key="3">
    <source>
        <dbReference type="Proteomes" id="UP000001574"/>
    </source>
</evidence>
<feature type="compositionally biased region" description="Low complexity" evidence="1">
    <location>
        <begin position="50"/>
        <end position="64"/>
    </location>
</feature>
<gene>
    <name evidence="2" type="ordered locus">MAV_4197</name>
</gene>
<dbReference type="InterPro" id="IPR045596">
    <property type="entry name" value="DUF6459"/>
</dbReference>
<protein>
    <recommendedName>
        <fullName evidence="4">Alanine, arginine and proline rich protein</fullName>
    </recommendedName>
</protein>
<dbReference type="Proteomes" id="UP000001574">
    <property type="component" value="Chromosome"/>
</dbReference>
<evidence type="ECO:0000313" key="2">
    <source>
        <dbReference type="EMBL" id="ABK64560.1"/>
    </source>
</evidence>
<dbReference type="Pfam" id="PF20060">
    <property type="entry name" value="DUF6459"/>
    <property type="match status" value="1"/>
</dbReference>
<organism evidence="2 3">
    <name type="scientific">Mycobacterium avium (strain 104)</name>
    <dbReference type="NCBI Taxonomy" id="243243"/>
    <lineage>
        <taxon>Bacteria</taxon>
        <taxon>Bacillati</taxon>
        <taxon>Actinomycetota</taxon>
        <taxon>Actinomycetes</taxon>
        <taxon>Mycobacteriales</taxon>
        <taxon>Mycobacteriaceae</taxon>
        <taxon>Mycobacterium</taxon>
        <taxon>Mycobacterium avium complex (MAC)</taxon>
    </lineage>
</organism>
<evidence type="ECO:0008006" key="4">
    <source>
        <dbReference type="Google" id="ProtNLM"/>
    </source>
</evidence>
<proteinExistence type="predicted"/>
<dbReference type="EMBL" id="CP000479">
    <property type="protein sequence ID" value="ABK64560.1"/>
    <property type="molecule type" value="Genomic_DNA"/>
</dbReference>
<dbReference type="AlphaFoldDB" id="A0A0H2ZQR2"/>
<feature type="region of interest" description="Disordered" evidence="1">
    <location>
        <begin position="39"/>
        <end position="64"/>
    </location>
</feature>
<dbReference type="RefSeq" id="WP_011725941.1">
    <property type="nucleotide sequence ID" value="NC_008595.1"/>
</dbReference>
<accession>A0A0H2ZQR2</accession>